<dbReference type="RefSeq" id="WP_208177014.1">
    <property type="nucleotide sequence ID" value="NZ_JAGETZ010000010.1"/>
</dbReference>
<dbReference type="Proteomes" id="UP000664369">
    <property type="component" value="Unassembled WGS sequence"/>
</dbReference>
<comment type="caution">
    <text evidence="1">The sequence shown here is derived from an EMBL/GenBank/DDBJ whole genome shotgun (WGS) entry which is preliminary data.</text>
</comment>
<evidence type="ECO:0008006" key="3">
    <source>
        <dbReference type="Google" id="ProtNLM"/>
    </source>
</evidence>
<evidence type="ECO:0000313" key="1">
    <source>
        <dbReference type="EMBL" id="MBO2011323.1"/>
    </source>
</evidence>
<keyword evidence="2" id="KW-1185">Reference proteome</keyword>
<dbReference type="EMBL" id="JAGETZ010000010">
    <property type="protein sequence ID" value="MBO2011323.1"/>
    <property type="molecule type" value="Genomic_DNA"/>
</dbReference>
<evidence type="ECO:0000313" key="2">
    <source>
        <dbReference type="Proteomes" id="UP000664369"/>
    </source>
</evidence>
<sequence>MHKLLLLGVTLALTSLAPPTYKTYYNQRFGYRIDYPADLRPQPEAGNGDGRRFVSADGQTVLSAYAGYNVLDEGLAADRRIARQSWQKKHATITLDQLTRTGYVLSGQLQGTIFYEKTVLKNNTLTTFLWEYPATRKAAMDAVIQHTVQTLQPSVAGDD</sequence>
<proteinExistence type="predicted"/>
<gene>
    <name evidence="1" type="ORF">J4E00_19825</name>
</gene>
<reference evidence="1 2" key="1">
    <citation type="submission" date="2021-03" db="EMBL/GenBank/DDBJ databases">
        <authorList>
            <person name="Kim M.K."/>
        </authorList>
    </citation>
    <scope>NUCLEOTIDE SEQUENCE [LARGE SCALE GENOMIC DNA]</scope>
    <source>
        <strain evidence="1 2">BT442</strain>
    </source>
</reference>
<accession>A0ABS3QJA8</accession>
<organism evidence="1 2">
    <name type="scientific">Hymenobacter negativus</name>
    <dbReference type="NCBI Taxonomy" id="2795026"/>
    <lineage>
        <taxon>Bacteria</taxon>
        <taxon>Pseudomonadati</taxon>
        <taxon>Bacteroidota</taxon>
        <taxon>Cytophagia</taxon>
        <taxon>Cytophagales</taxon>
        <taxon>Hymenobacteraceae</taxon>
        <taxon>Hymenobacter</taxon>
    </lineage>
</organism>
<name>A0ABS3QJA8_9BACT</name>
<protein>
    <recommendedName>
        <fullName evidence="3">DUF4136 domain-containing protein</fullName>
    </recommendedName>
</protein>